<dbReference type="EMBL" id="ONZP01000306">
    <property type="protein sequence ID" value="SPJ80243.1"/>
    <property type="molecule type" value="Genomic_DNA"/>
</dbReference>
<dbReference type="AlphaFoldDB" id="A0AAE8SK55"/>
<dbReference type="Proteomes" id="UP001187734">
    <property type="component" value="Unassembled WGS sequence"/>
</dbReference>
<comment type="caution">
    <text evidence="1">The sequence shown here is derived from an EMBL/GenBank/DDBJ whole genome shotgun (WGS) entry which is preliminary data.</text>
</comment>
<organism evidence="1 2">
    <name type="scientific">Fusarium torulosum</name>
    <dbReference type="NCBI Taxonomy" id="33205"/>
    <lineage>
        <taxon>Eukaryota</taxon>
        <taxon>Fungi</taxon>
        <taxon>Dikarya</taxon>
        <taxon>Ascomycota</taxon>
        <taxon>Pezizomycotina</taxon>
        <taxon>Sordariomycetes</taxon>
        <taxon>Hypocreomycetidae</taxon>
        <taxon>Hypocreales</taxon>
        <taxon>Nectriaceae</taxon>
        <taxon>Fusarium</taxon>
    </lineage>
</organism>
<protein>
    <submittedName>
        <fullName evidence="1">Uncharacterized protein</fullName>
    </submittedName>
</protein>
<reference evidence="1" key="1">
    <citation type="submission" date="2018-03" db="EMBL/GenBank/DDBJ databases">
        <authorList>
            <person name="Guldener U."/>
        </authorList>
    </citation>
    <scope>NUCLEOTIDE SEQUENCE</scope>
</reference>
<sequence>MFGAIVDYGVEYGQSCCQQTQRSGGYGSTPAIMYNGPQIWIHNLIYGTRRQTAAMHTMTPDVTSSHFGSEIGNSGGSGTQRLAHGSSGFTYIYEPSHAINDYASNSISNVSAVPQATVSPEVSVGHHEDGEGGLDEKWVSYKRLLGSIFQDIIDASLESASETLLKVTQWLLSQVSDLGLNVDDINLHADRIQLWNDFNHAWLGLGQQQIDLMFANQQLSRSQSLVSENMVKKMGEELVRLCDGIERHGLVDYQFGVWEDQITAVLEDILDLYETWEEVTESDGQ</sequence>
<name>A0AAE8SK55_9HYPO</name>
<evidence type="ECO:0000313" key="2">
    <source>
        <dbReference type="Proteomes" id="UP001187734"/>
    </source>
</evidence>
<keyword evidence="2" id="KW-1185">Reference proteome</keyword>
<evidence type="ECO:0000313" key="1">
    <source>
        <dbReference type="EMBL" id="SPJ80243.1"/>
    </source>
</evidence>
<proteinExistence type="predicted"/>
<gene>
    <name evidence="1" type="ORF">FTOL_08635</name>
</gene>
<accession>A0AAE8SK55</accession>